<evidence type="ECO:0000256" key="1">
    <source>
        <dbReference type="ARBA" id="ARBA00001255"/>
    </source>
</evidence>
<dbReference type="EC" id="3.2.1.22" evidence="2 5"/>
<protein>
    <recommendedName>
        <fullName evidence="2 5">Alpha-galactosidase</fullName>
        <ecNumber evidence="2 5">3.2.1.22</ecNumber>
    </recommendedName>
</protein>
<accession>V5WKE2</accession>
<feature type="active site" description="Nucleophile" evidence="6">
    <location>
        <position position="487"/>
    </location>
</feature>
<reference evidence="9 10" key="1">
    <citation type="journal article" date="2015" name="Stand. Genomic Sci.">
        <title>Complete genome sequence and description of Salinispira pacifica gen. nov., sp. nov., a novel spirochaete isolated form a hypersaline microbial mat.</title>
        <authorList>
            <person name="Ben Hania W."/>
            <person name="Joseph M."/>
            <person name="Schumann P."/>
            <person name="Bunk B."/>
            <person name="Fiebig A."/>
            <person name="Sproer C."/>
            <person name="Klenk H.P."/>
            <person name="Fardeau M.L."/>
            <person name="Spring S."/>
        </authorList>
    </citation>
    <scope>NUCLEOTIDE SEQUENCE [LARGE SCALE GENOMIC DNA]</scope>
    <source>
        <strain evidence="9 10">L21-RPul-D2</strain>
    </source>
</reference>
<comment type="catalytic activity">
    <reaction evidence="1 5">
        <text>Hydrolysis of terminal, non-reducing alpha-D-galactose residues in alpha-D-galactosides, including galactose oligosaccharides, galactomannans and galactolipids.</text>
        <dbReference type="EC" id="3.2.1.22"/>
    </reaction>
</comment>
<feature type="binding site" evidence="7">
    <location>
        <begin position="485"/>
        <end position="489"/>
    </location>
    <ligand>
        <name>substrate</name>
    </ligand>
</feature>
<feature type="binding site" evidence="7">
    <location>
        <begin position="375"/>
        <end position="376"/>
    </location>
    <ligand>
        <name>substrate</name>
    </ligand>
</feature>
<evidence type="ECO:0000256" key="2">
    <source>
        <dbReference type="ARBA" id="ARBA00012755"/>
    </source>
</evidence>
<dbReference type="Proteomes" id="UP000018680">
    <property type="component" value="Chromosome"/>
</dbReference>
<dbReference type="CDD" id="cd14791">
    <property type="entry name" value="GH36"/>
    <property type="match status" value="1"/>
</dbReference>
<evidence type="ECO:0000256" key="5">
    <source>
        <dbReference type="PIRNR" id="PIRNR005536"/>
    </source>
</evidence>
<dbReference type="HOGENOM" id="CLU_009640_2_1_12"/>
<proteinExistence type="inferred from homology"/>
<comment type="similarity">
    <text evidence="5">Belongs to the glycosyl hydrolase.</text>
</comment>
<organism evidence="9 10">
    <name type="scientific">Salinispira pacifica</name>
    <dbReference type="NCBI Taxonomy" id="1307761"/>
    <lineage>
        <taxon>Bacteria</taxon>
        <taxon>Pseudomonadati</taxon>
        <taxon>Spirochaetota</taxon>
        <taxon>Spirochaetia</taxon>
        <taxon>Spirochaetales</taxon>
        <taxon>Spirochaetaceae</taxon>
        <taxon>Salinispira</taxon>
    </lineage>
</organism>
<dbReference type="PRINTS" id="PR00743">
    <property type="entry name" value="GLHYDRLASE36"/>
</dbReference>
<dbReference type="eggNOG" id="COG3345">
    <property type="taxonomic scope" value="Bacteria"/>
</dbReference>
<dbReference type="InterPro" id="IPR038417">
    <property type="entry name" value="Alpga-gal_N_sf"/>
</dbReference>
<dbReference type="PIRSF" id="PIRSF005536">
    <property type="entry name" value="Agal"/>
    <property type="match status" value="1"/>
</dbReference>
<dbReference type="InterPro" id="IPR050985">
    <property type="entry name" value="Alpha-glycosidase_related"/>
</dbReference>
<dbReference type="InterPro" id="IPR013785">
    <property type="entry name" value="Aldolase_TIM"/>
</dbReference>
<feature type="domain" description="Glycosyl hydrolase family 36 N-terminal" evidence="8">
    <location>
        <begin position="32"/>
        <end position="291"/>
    </location>
</feature>
<gene>
    <name evidence="9" type="ORF">L21SP2_2760</name>
</gene>
<evidence type="ECO:0000313" key="9">
    <source>
        <dbReference type="EMBL" id="AHC16110.1"/>
    </source>
</evidence>
<feature type="binding site" evidence="7">
    <location>
        <position position="210"/>
    </location>
    <ligand>
        <name>substrate</name>
    </ligand>
</feature>
<feature type="binding site" evidence="7">
    <location>
        <position position="452"/>
    </location>
    <ligand>
        <name>substrate</name>
    </ligand>
</feature>
<dbReference type="InterPro" id="IPR031704">
    <property type="entry name" value="Glyco_hydro_36_N"/>
</dbReference>
<keyword evidence="10" id="KW-1185">Reference proteome</keyword>
<sequence length="754" mass="85502">MIHIDEYLDHGPRFRLDAGEASYAFMIFDRRFPVHLYWGGRLSRMPDPGAILRPCPRDYAVLRQGSSDFSPWPESGAGYTPSTMPMELGVWGWGDDRPGSVHIRYADGTPGTELVYEGWEIPGSPLQPEGMPLIHEQAAECETLRITLKDPARSLRLHMHYTVHERMNAVIRWIRFENSGDDPVILNNPPAFSLDLQGTGKSLVRLQGGWASERHVDARALPPGISRQESRAGAVGHGQTPFIALGDPGAHEFSGTVRAFSLAYSGNFYAQTAADEHMNCRVSMGVNQYRGNLATGETFDTPAAVLVYSNRGFSGMSGNFHHLIRDFIQSKELREWPRHVIINSWEAMYFDVTEKKILNLARKGKEVGAELLVLDDGWFSARRNDQTSLGDWDYNHRRFPRGLGALGDDIRGMGLKFGIWMEPEMVSPDSRLYREHPRWIISIPERTPSLARHQLILDLSRDEVVDYLKQTMTKVLKEARPDYLKWDMNRNITEPGFPALSGERQGEGMHRYILGLYRLIRYIRQEFPHMIIEGCAGGGGRMDLSMTAYSPRFWTSDQTDAVERLPIQYGSSLIFPPETLGAHVSAVPNHQVGRITPLESRCITAAAFSFGCELNPAGLSAGERQILKAWSLRYRELRDMIRRGNFYRLRGPLEPGWQTSLPESPEFARSRSYAWMLASRDFQTLGVFFHRPVKTGLSRSIPLRLYLPDSCLQDSYREKFSGNVYEGATLRDSGIHCEEADGDYMSRFMLLTRE</sequence>
<feature type="binding site" evidence="7">
    <location>
        <position position="535"/>
    </location>
    <ligand>
        <name>substrate</name>
    </ligand>
</feature>
<dbReference type="GO" id="GO:0016052">
    <property type="term" value="P:carbohydrate catabolic process"/>
    <property type="evidence" value="ECO:0007669"/>
    <property type="project" value="InterPro"/>
</dbReference>
<dbReference type="Gene3D" id="2.70.98.60">
    <property type="entry name" value="alpha-galactosidase from lactobacil brevis"/>
    <property type="match status" value="1"/>
</dbReference>
<dbReference type="GO" id="GO:0004557">
    <property type="term" value="F:alpha-galactosidase activity"/>
    <property type="evidence" value="ECO:0007669"/>
    <property type="project" value="UniProtKB-UniRule"/>
</dbReference>
<dbReference type="PATRIC" id="fig|1307761.3.peg.2750"/>
<evidence type="ECO:0000256" key="4">
    <source>
        <dbReference type="ARBA" id="ARBA00023295"/>
    </source>
</evidence>
<dbReference type="RefSeq" id="WP_024269008.1">
    <property type="nucleotide sequence ID" value="NC_023035.1"/>
</dbReference>
<dbReference type="OrthoDB" id="9758822at2"/>
<feature type="binding site" evidence="7">
    <location>
        <position position="557"/>
    </location>
    <ligand>
        <name>substrate</name>
    </ligand>
</feature>
<evidence type="ECO:0000313" key="10">
    <source>
        <dbReference type="Proteomes" id="UP000018680"/>
    </source>
</evidence>
<dbReference type="FunFam" id="3.20.20.70:FF:000118">
    <property type="entry name" value="Alpha-galactosidase"/>
    <property type="match status" value="1"/>
</dbReference>
<dbReference type="PANTHER" id="PTHR43053:SF3">
    <property type="entry name" value="ALPHA-GALACTOSIDASE C-RELATED"/>
    <property type="match status" value="1"/>
</dbReference>
<dbReference type="Pfam" id="PF02065">
    <property type="entry name" value="Melibiase"/>
    <property type="match status" value="1"/>
</dbReference>
<evidence type="ECO:0000256" key="3">
    <source>
        <dbReference type="ARBA" id="ARBA00022801"/>
    </source>
</evidence>
<dbReference type="STRING" id="1307761.L21SP2_2760"/>
<dbReference type="PANTHER" id="PTHR43053">
    <property type="entry name" value="GLYCOSIDASE FAMILY 31"/>
    <property type="match status" value="1"/>
</dbReference>
<dbReference type="AlphaFoldDB" id="V5WKE2"/>
<dbReference type="InterPro" id="IPR017853">
    <property type="entry name" value="GH"/>
</dbReference>
<keyword evidence="4 5" id="KW-0326">Glycosidase</keyword>
<dbReference type="KEGG" id="slr:L21SP2_2760"/>
<dbReference type="Pfam" id="PF16875">
    <property type="entry name" value="Glyco_hydro_36N"/>
    <property type="match status" value="1"/>
</dbReference>
<dbReference type="SUPFAM" id="SSF51445">
    <property type="entry name" value="(Trans)glycosidases"/>
    <property type="match status" value="1"/>
</dbReference>
<evidence type="ECO:0000256" key="7">
    <source>
        <dbReference type="PIRSR" id="PIRSR005536-2"/>
    </source>
</evidence>
<name>V5WKE2_9SPIO</name>
<evidence type="ECO:0000259" key="8">
    <source>
        <dbReference type="Pfam" id="PF16875"/>
    </source>
</evidence>
<dbReference type="InterPro" id="IPR002252">
    <property type="entry name" value="Glyco_hydro_36"/>
</dbReference>
<dbReference type="Gene3D" id="3.20.20.70">
    <property type="entry name" value="Aldolase class I"/>
    <property type="match status" value="1"/>
</dbReference>
<feature type="active site" description="Proton donor" evidence="6">
    <location>
        <position position="557"/>
    </location>
</feature>
<keyword evidence="3 5" id="KW-0378">Hydrolase</keyword>
<dbReference type="EMBL" id="CP006939">
    <property type="protein sequence ID" value="AHC16110.1"/>
    <property type="molecule type" value="Genomic_DNA"/>
</dbReference>
<evidence type="ECO:0000256" key="6">
    <source>
        <dbReference type="PIRSR" id="PIRSR005536-1"/>
    </source>
</evidence>